<organism evidence="2 3">
    <name type="scientific">Neobacillus massiliamazoniensis</name>
    <dbReference type="NCBI Taxonomy" id="1499688"/>
    <lineage>
        <taxon>Bacteria</taxon>
        <taxon>Bacillati</taxon>
        <taxon>Bacillota</taxon>
        <taxon>Bacilli</taxon>
        <taxon>Bacillales</taxon>
        <taxon>Bacillaceae</taxon>
        <taxon>Neobacillus</taxon>
    </lineage>
</organism>
<reference evidence="3" key="1">
    <citation type="submission" date="2015-05" db="EMBL/GenBank/DDBJ databases">
        <authorList>
            <person name="Urmite Genomes"/>
        </authorList>
    </citation>
    <scope>NUCLEOTIDE SEQUENCE [LARGE SCALE GENOMIC DNA]</scope>
    <source>
        <strain evidence="3">LF1</strain>
    </source>
</reference>
<evidence type="ECO:0000259" key="1">
    <source>
        <dbReference type="Pfam" id="PF22400"/>
    </source>
</evidence>
<dbReference type="Pfam" id="PF22400">
    <property type="entry name" value="DUF6980"/>
    <property type="match status" value="1"/>
</dbReference>
<dbReference type="EMBL" id="CVRB01000005">
    <property type="protein sequence ID" value="CRK84724.1"/>
    <property type="molecule type" value="Genomic_DNA"/>
</dbReference>
<proteinExistence type="predicted"/>
<dbReference type="AlphaFoldDB" id="A0A0U1P320"/>
<sequence>MKNHCCQNMTRRANNKCEEHSNPFDCPDNLIYYNERFDEYGLIIYDGGDSSLQINYCPWCGTKLPNSKRDLWFDTLEKLGFDDPFEQDIPKKFNTDEWYRK</sequence>
<gene>
    <name evidence="2" type="ORF">BN000_04771</name>
</gene>
<dbReference type="InterPro" id="IPR053918">
    <property type="entry name" value="DUF6980"/>
</dbReference>
<dbReference type="OrthoDB" id="4206464at2"/>
<dbReference type="RefSeq" id="WP_090638946.1">
    <property type="nucleotide sequence ID" value="NZ_CVRB01000005.1"/>
</dbReference>
<protein>
    <recommendedName>
        <fullName evidence="1">DUF6980 domain-containing protein</fullName>
    </recommendedName>
</protein>
<accession>A0A0U1P320</accession>
<evidence type="ECO:0000313" key="3">
    <source>
        <dbReference type="Proteomes" id="UP000199087"/>
    </source>
</evidence>
<keyword evidence="3" id="KW-1185">Reference proteome</keyword>
<dbReference type="STRING" id="1499688.BN000_04771"/>
<feature type="domain" description="DUF6980" evidence="1">
    <location>
        <begin position="3"/>
        <end position="101"/>
    </location>
</feature>
<dbReference type="Proteomes" id="UP000199087">
    <property type="component" value="Unassembled WGS sequence"/>
</dbReference>
<name>A0A0U1P320_9BACI</name>
<evidence type="ECO:0000313" key="2">
    <source>
        <dbReference type="EMBL" id="CRK84724.1"/>
    </source>
</evidence>